<reference evidence="1 2" key="1">
    <citation type="submission" date="2018-05" db="EMBL/GenBank/DDBJ databases">
        <title>Draft genome of Methanospirillum lacunae Ki8-1.</title>
        <authorList>
            <person name="Dueholm M.S."/>
            <person name="Nielsen P.H."/>
            <person name="Bakmann L.F."/>
            <person name="Otzen D.E."/>
        </authorList>
    </citation>
    <scope>NUCLEOTIDE SEQUENCE [LARGE SCALE GENOMIC DNA]</scope>
    <source>
        <strain evidence="1 2">Ki8-1</strain>
    </source>
</reference>
<dbReference type="OrthoDB" id="89232at2157"/>
<comment type="caution">
    <text evidence="1">The sequence shown here is derived from an EMBL/GenBank/DDBJ whole genome shotgun (WGS) entry which is preliminary data.</text>
</comment>
<proteinExistence type="predicted"/>
<gene>
    <name evidence="1" type="ORF">DK846_08910</name>
</gene>
<dbReference type="GeneID" id="97548035"/>
<dbReference type="PANTHER" id="PTHR37954:SF3">
    <property type="entry name" value="DUF169 DOMAIN-CONTAINING PROTEIN"/>
    <property type="match status" value="1"/>
</dbReference>
<evidence type="ECO:0000313" key="1">
    <source>
        <dbReference type="EMBL" id="PWR72100.1"/>
    </source>
</evidence>
<evidence type="ECO:0008006" key="3">
    <source>
        <dbReference type="Google" id="ProtNLM"/>
    </source>
</evidence>
<evidence type="ECO:0000313" key="2">
    <source>
        <dbReference type="Proteomes" id="UP000245657"/>
    </source>
</evidence>
<name>A0A2V2N0G4_9EURY</name>
<dbReference type="AlphaFoldDB" id="A0A2V2N0G4"/>
<dbReference type="Pfam" id="PF02596">
    <property type="entry name" value="DUF169"/>
    <property type="match status" value="1"/>
</dbReference>
<sequence>MQDAIRTKIDYPEISRIMKELLHLEGSPVAIKFITGKEHLPEGVPALEEKITHCQMVNLARKEGRTFYTLSENHACMGGSWALGLREITPTLKSGEFYYKLGKYDSWAACKRTILNIPHVESNATYGMAYAPLEKVPFDPTIVLLVTKPKAMLKLAQSNLYRIGGRITCNFAGIQSVCADASAQVYLTGKINFSLGCDGSRKYSGIEEGEMVMGIPAEMLQEIADALPVVCGAPGSS</sequence>
<protein>
    <recommendedName>
        <fullName evidence="3">DUF169 domain-containing protein</fullName>
    </recommendedName>
</protein>
<accession>A0A2V2N0G4</accession>
<organism evidence="1 2">
    <name type="scientific">Methanospirillum lacunae</name>
    <dbReference type="NCBI Taxonomy" id="668570"/>
    <lineage>
        <taxon>Archaea</taxon>
        <taxon>Methanobacteriati</taxon>
        <taxon>Methanobacteriota</taxon>
        <taxon>Stenosarchaea group</taxon>
        <taxon>Methanomicrobia</taxon>
        <taxon>Methanomicrobiales</taxon>
        <taxon>Methanospirillaceae</taxon>
        <taxon>Methanospirillum</taxon>
    </lineage>
</organism>
<keyword evidence="2" id="KW-1185">Reference proteome</keyword>
<dbReference type="PANTHER" id="PTHR37954">
    <property type="entry name" value="BLL4979 PROTEIN"/>
    <property type="match status" value="1"/>
</dbReference>
<dbReference type="Proteomes" id="UP000245657">
    <property type="component" value="Unassembled WGS sequence"/>
</dbReference>
<dbReference type="RefSeq" id="WP_109968590.1">
    <property type="nucleotide sequence ID" value="NZ_CP176093.1"/>
</dbReference>
<dbReference type="EMBL" id="QGMY01000007">
    <property type="protein sequence ID" value="PWR72100.1"/>
    <property type="molecule type" value="Genomic_DNA"/>
</dbReference>
<dbReference type="InterPro" id="IPR003748">
    <property type="entry name" value="DUF169"/>
</dbReference>